<dbReference type="InterPro" id="IPR001584">
    <property type="entry name" value="Integrase_cat-core"/>
</dbReference>
<dbReference type="CDD" id="cd00093">
    <property type="entry name" value="HTH_XRE"/>
    <property type="match status" value="1"/>
</dbReference>
<dbReference type="SUPFAM" id="SSF46689">
    <property type="entry name" value="Homeodomain-like"/>
    <property type="match status" value="1"/>
</dbReference>
<accession>A0A9X7P4P9</accession>
<protein>
    <submittedName>
        <fullName evidence="3">Integrase core domain protein</fullName>
    </submittedName>
</protein>
<proteinExistence type="predicted"/>
<keyword evidence="4" id="KW-1185">Reference proteome</keyword>
<dbReference type="NCBIfam" id="NF033546">
    <property type="entry name" value="transpos_IS21"/>
    <property type="match status" value="1"/>
</dbReference>
<organism evidence="3 4">
    <name type="scientific">Neomoorella stamsii</name>
    <dbReference type="NCBI Taxonomy" id="1266720"/>
    <lineage>
        <taxon>Bacteria</taxon>
        <taxon>Bacillati</taxon>
        <taxon>Bacillota</taxon>
        <taxon>Clostridia</taxon>
        <taxon>Neomoorellales</taxon>
        <taxon>Neomoorellaceae</taxon>
        <taxon>Neomoorella</taxon>
    </lineage>
</organism>
<sequence length="493" mass="56085">MIDINLYEEIRRLYAVEKLSQRAIARKLGISRNTVKRYCKGENVPWETKPRQYERPVTGPVEALVREWLTKDKDAPPKQRHTAERVYQRLVEEHGFRGSYSTVRQLVRELRPEVNKAYIPLEFAPGEAAQVDWGEATVIVAGRKVKVQLFCYRLCHSCAPYVAAFPSQRSDCFLAGHVQSFNFFGGVPRRLIYDNVKTAVKDGWGRYIKAEQPAFMALKSHYAFRADFCNPGGGNEKGLVEGLVGYIRRNVLIPVPRVNSFVELQGELDKRCRQYQDKHLRYHPAPVKEALAREKQYLTPLPAREFDYALTRMAEVDSLSLIKFEKNRYSVPVNLVGKTVTVKGYPFQVKVYYHSQEVAVHPRTYLADQTSLVLEHYLPVLVQKPRSLANAAPLRRASLPPGLYELKERLLGRGEDRELARILGLVMEYGIEEVEKAIRLALKSGQDSFQAVRYYLRQEEGAGSAQIPLDAAFPMVAAVNLEAYDSLLGGGVH</sequence>
<evidence type="ECO:0000259" key="2">
    <source>
        <dbReference type="PROSITE" id="PS50994"/>
    </source>
</evidence>
<dbReference type="PANTHER" id="PTHR35004">
    <property type="entry name" value="TRANSPOSASE RV3428C-RELATED"/>
    <property type="match status" value="1"/>
</dbReference>
<dbReference type="EMBL" id="PVXL01000080">
    <property type="protein sequence ID" value="PRR68666.1"/>
    <property type="molecule type" value="Genomic_DNA"/>
</dbReference>
<dbReference type="Proteomes" id="UP000239430">
    <property type="component" value="Unassembled WGS sequence"/>
</dbReference>
<dbReference type="PANTHER" id="PTHR35004:SF7">
    <property type="entry name" value="INTEGRASE PROTEIN"/>
    <property type="match status" value="1"/>
</dbReference>
<feature type="domain" description="Integrase catalytic" evidence="2">
    <location>
        <begin position="121"/>
        <end position="308"/>
    </location>
</feature>
<dbReference type="RefSeq" id="WP_208974868.1">
    <property type="nucleotide sequence ID" value="NZ_PVXL01000080.1"/>
</dbReference>
<comment type="caution">
    <text evidence="3">The sequence shown here is derived from an EMBL/GenBank/DDBJ whole genome shotgun (WGS) entry which is preliminary data.</text>
</comment>
<feature type="domain" description="HTH cro/C1-type" evidence="1">
    <location>
        <begin position="10"/>
        <end position="45"/>
    </location>
</feature>
<dbReference type="GO" id="GO:0015074">
    <property type="term" value="P:DNA integration"/>
    <property type="evidence" value="ECO:0007669"/>
    <property type="project" value="InterPro"/>
</dbReference>
<evidence type="ECO:0000259" key="1">
    <source>
        <dbReference type="PROSITE" id="PS50943"/>
    </source>
</evidence>
<dbReference type="AlphaFoldDB" id="A0A9X7P4P9"/>
<name>A0A9X7P4P9_9FIRM</name>
<reference evidence="3 4" key="1">
    <citation type="submission" date="2018-03" db="EMBL/GenBank/DDBJ databases">
        <title>Genome sequence of Moorella stamsii DSM 26217.</title>
        <authorList>
            <person name="Poehlein A."/>
            <person name="Daniel R."/>
        </authorList>
    </citation>
    <scope>NUCLEOTIDE SEQUENCE [LARGE SCALE GENOMIC DNA]</scope>
    <source>
        <strain evidence="4">DSM 26217</strain>
    </source>
</reference>
<gene>
    <name evidence="3" type="ORF">MOST_33250</name>
</gene>
<dbReference type="InterPro" id="IPR001387">
    <property type="entry name" value="Cro/C1-type_HTH"/>
</dbReference>
<dbReference type="Gene3D" id="1.10.10.60">
    <property type="entry name" value="Homeodomain-like"/>
    <property type="match status" value="1"/>
</dbReference>
<dbReference type="PROSITE" id="PS50994">
    <property type="entry name" value="INTEGRASE"/>
    <property type="match status" value="1"/>
</dbReference>
<dbReference type="PROSITE" id="PS50943">
    <property type="entry name" value="HTH_CROC1"/>
    <property type="match status" value="1"/>
</dbReference>
<dbReference type="InterPro" id="IPR054353">
    <property type="entry name" value="IstA-like_C"/>
</dbReference>
<evidence type="ECO:0000313" key="4">
    <source>
        <dbReference type="Proteomes" id="UP000239430"/>
    </source>
</evidence>
<dbReference type="InterPro" id="IPR009057">
    <property type="entry name" value="Homeodomain-like_sf"/>
</dbReference>
<dbReference type="Pfam" id="PF22483">
    <property type="entry name" value="Mu-transpos_C_2"/>
    <property type="match status" value="1"/>
</dbReference>
<evidence type="ECO:0000313" key="3">
    <source>
        <dbReference type="EMBL" id="PRR68666.1"/>
    </source>
</evidence>